<feature type="domain" description="WDHD1/CFT4 second beta-propeller" evidence="7">
    <location>
        <begin position="608"/>
        <end position="944"/>
    </location>
</feature>
<keyword evidence="4" id="KW-0539">Nucleus</keyword>
<feature type="compositionally biased region" description="Acidic residues" evidence="6">
    <location>
        <begin position="563"/>
        <end position="583"/>
    </location>
</feature>
<dbReference type="GO" id="GO:0006261">
    <property type="term" value="P:DNA-templated DNA replication"/>
    <property type="evidence" value="ECO:0007669"/>
    <property type="project" value="TreeGrafter"/>
</dbReference>
<dbReference type="GO" id="GO:0043596">
    <property type="term" value="C:nuclear replication fork"/>
    <property type="evidence" value="ECO:0007669"/>
    <property type="project" value="TreeGrafter"/>
</dbReference>
<evidence type="ECO:0000256" key="4">
    <source>
        <dbReference type="ARBA" id="ARBA00023242"/>
    </source>
</evidence>
<dbReference type="Pfam" id="PF12341">
    <property type="entry name" value="Mcl1_mid"/>
    <property type="match status" value="1"/>
</dbReference>
<evidence type="ECO:0000256" key="3">
    <source>
        <dbReference type="ARBA" id="ARBA00022737"/>
    </source>
</evidence>
<feature type="compositionally biased region" description="Low complexity" evidence="6">
    <location>
        <begin position="542"/>
        <end position="561"/>
    </location>
</feature>
<dbReference type="SUPFAM" id="SSF50978">
    <property type="entry name" value="WD40 repeat-like"/>
    <property type="match status" value="1"/>
</dbReference>
<dbReference type="AlphaFoldDB" id="A0A7S3QHN5"/>
<feature type="repeat" description="WD" evidence="5">
    <location>
        <begin position="213"/>
        <end position="246"/>
    </location>
</feature>
<evidence type="ECO:0000256" key="5">
    <source>
        <dbReference type="PROSITE-ProRule" id="PRU00221"/>
    </source>
</evidence>
<feature type="compositionally biased region" description="Acidic residues" evidence="6">
    <location>
        <begin position="1067"/>
        <end position="1080"/>
    </location>
</feature>
<feature type="compositionally biased region" description="Basic and acidic residues" evidence="6">
    <location>
        <begin position="1081"/>
        <end position="1095"/>
    </location>
</feature>
<feature type="compositionally biased region" description="Low complexity" evidence="6">
    <location>
        <begin position="117"/>
        <end position="135"/>
    </location>
</feature>
<dbReference type="Pfam" id="PF00400">
    <property type="entry name" value="WD40"/>
    <property type="match status" value="2"/>
</dbReference>
<evidence type="ECO:0008006" key="10">
    <source>
        <dbReference type="Google" id="ProtNLM"/>
    </source>
</evidence>
<dbReference type="InterPro" id="IPR015943">
    <property type="entry name" value="WD40/YVTN_repeat-like_dom_sf"/>
</dbReference>
<organism evidence="9">
    <name type="scientific">Chaetoceros debilis</name>
    <dbReference type="NCBI Taxonomy" id="122233"/>
    <lineage>
        <taxon>Eukaryota</taxon>
        <taxon>Sar</taxon>
        <taxon>Stramenopiles</taxon>
        <taxon>Ochrophyta</taxon>
        <taxon>Bacillariophyta</taxon>
        <taxon>Coscinodiscophyceae</taxon>
        <taxon>Chaetocerotophycidae</taxon>
        <taxon>Chaetocerotales</taxon>
        <taxon>Chaetocerotaceae</taxon>
        <taxon>Chaetoceros</taxon>
    </lineage>
</organism>
<proteinExistence type="predicted"/>
<dbReference type="SMART" id="SM00320">
    <property type="entry name" value="WD40"/>
    <property type="match status" value="3"/>
</dbReference>
<feature type="compositionally biased region" description="Acidic residues" evidence="6">
    <location>
        <begin position="520"/>
        <end position="532"/>
    </location>
</feature>
<keyword evidence="3" id="KW-0677">Repeat</keyword>
<evidence type="ECO:0000313" key="9">
    <source>
        <dbReference type="EMBL" id="CAE0477746.1"/>
    </source>
</evidence>
<dbReference type="GO" id="GO:0000278">
    <property type="term" value="P:mitotic cell cycle"/>
    <property type="evidence" value="ECO:0007669"/>
    <property type="project" value="TreeGrafter"/>
</dbReference>
<feature type="compositionally biased region" description="Acidic residues" evidence="6">
    <location>
        <begin position="1119"/>
        <end position="1137"/>
    </location>
</feature>
<feature type="compositionally biased region" description="Polar residues" evidence="6">
    <location>
        <begin position="589"/>
        <end position="600"/>
    </location>
</feature>
<keyword evidence="2 5" id="KW-0853">WD repeat</keyword>
<feature type="region of interest" description="Disordered" evidence="6">
    <location>
        <begin position="428"/>
        <end position="492"/>
    </location>
</feature>
<feature type="region of interest" description="Disordered" evidence="6">
    <location>
        <begin position="1062"/>
        <end position="1194"/>
    </location>
</feature>
<accession>A0A7S3QHN5</accession>
<dbReference type="InterPro" id="IPR036322">
    <property type="entry name" value="WD40_repeat_dom_sf"/>
</dbReference>
<evidence type="ECO:0000256" key="1">
    <source>
        <dbReference type="ARBA" id="ARBA00004123"/>
    </source>
</evidence>
<reference evidence="9" key="1">
    <citation type="submission" date="2021-01" db="EMBL/GenBank/DDBJ databases">
        <authorList>
            <person name="Corre E."/>
            <person name="Pelletier E."/>
            <person name="Niang G."/>
            <person name="Scheremetjew M."/>
            <person name="Finn R."/>
            <person name="Kale V."/>
            <person name="Holt S."/>
            <person name="Cochrane G."/>
            <person name="Meng A."/>
            <person name="Brown T."/>
            <person name="Cohen L."/>
        </authorList>
    </citation>
    <scope>NUCLEOTIDE SEQUENCE</scope>
    <source>
        <strain evidence="9">MM31A-1</strain>
    </source>
</reference>
<dbReference type="Pfam" id="PF20946">
    <property type="entry name" value="Ctf4_C"/>
    <property type="match status" value="1"/>
</dbReference>
<dbReference type="InterPro" id="IPR001680">
    <property type="entry name" value="WD40_rpt"/>
</dbReference>
<name>A0A7S3QHN5_9STRA</name>
<dbReference type="PANTHER" id="PTHR19932:SF10">
    <property type="entry name" value="WD REPEAT AND HMG-BOX DNA-BINDING PROTEIN 1"/>
    <property type="match status" value="1"/>
</dbReference>
<dbReference type="Gene3D" id="2.130.10.10">
    <property type="entry name" value="YVTN repeat-like/Quinoprotein amine dehydrogenase"/>
    <property type="match status" value="2"/>
</dbReference>
<dbReference type="GO" id="GO:0003682">
    <property type="term" value="F:chromatin binding"/>
    <property type="evidence" value="ECO:0007669"/>
    <property type="project" value="TreeGrafter"/>
</dbReference>
<dbReference type="PROSITE" id="PS50082">
    <property type="entry name" value="WD_REPEATS_2"/>
    <property type="match status" value="1"/>
</dbReference>
<protein>
    <recommendedName>
        <fullName evidence="10">Minichromosome loss protein Mcl1 middle region domain-containing protein</fullName>
    </recommendedName>
</protein>
<evidence type="ECO:0000256" key="2">
    <source>
        <dbReference type="ARBA" id="ARBA00022574"/>
    </source>
</evidence>
<evidence type="ECO:0000259" key="8">
    <source>
        <dbReference type="Pfam" id="PF20946"/>
    </source>
</evidence>
<dbReference type="PANTHER" id="PTHR19932">
    <property type="entry name" value="WD REPEAT AND HMG-BOX DNA BINDING PROTEIN"/>
    <property type="match status" value="1"/>
</dbReference>
<dbReference type="SUPFAM" id="SSF50952">
    <property type="entry name" value="Soluble quinoprotein glucose dehydrogenase"/>
    <property type="match status" value="1"/>
</dbReference>
<sequence length="1194" mass="132228">MTNKHTKTIALNLEKSPTDTDRHLVLHDDHVYAYGGDMGIISAFPIDASSDAASSSASAKIIHQYDEAVRALAFSNDGQRVAVGYEDGHVDMYAFTAEQLQGEDSHPFLNTAKGKEQSASQSQSQDDGMDDLFTQGDDEDDDDLFSSRMEVLKPSFRLSHRFESSIRSLQFSPTCTSECYYLAIAADSKPGFLIANVTSSSSQAVYLEDEAEKAHEEEGIRSLSYSPDGNTLASLSHKGRLCLWNVPGGGGDSDPELEWEILHRDAHYAVQKPDMSAFMDYDAGDRSIMPVWGCTGTSTECVALPGEKDLHIRRSGALEKDCMILPSFGGESVTGELVGLAFDPSKKGYVVSSSRDGKISMWKVTDADDMDDDTPEGEFIANITSHDSLCTQIIWHKSKSKSGSDDQEMLFLAHENGSLTTIVGRDNIIPKPKKSTEAVVEEEMNTQEREAMALETQPTPPGQEKGKQKQNNKRLSKSNQDHDDFSDDDLFDSDDIGIDDAAAAAASAKEREARNQFIMDEAEDNDDDDDEATVAHDTVEKSQPQPQPQQSTNNNNNGRSADNNDDMEQQFDAGDDYGGDDYDMDQHQHAMSTSMGQGNVSLPEPQAPFAPSSTPISTSRRILCWNQYGVITSREREEVDGSLSRTIDISFVDSAARRPVSFRDPYTFIVGTIGEEGGLFVSDLVEDVEDDIDLDGLDGLNGMSEATKAVVRRSERRKKGMASERATGSCIYFHRFDTMGNMQDKDWTLSLPEGERAVGCASGEGWNAVVTSRRFLRLYSTSGMQGPIIWMKGDAVTVVGRGRFLAVIYHECNPLADGTQRLAYSLYDGMTGKKLASESVSAISKASSLTWAGFDENLSLFVMDEDGMLSMLVASKLDHSSSSAYSHSWVPTLDTMGLKKSREDSFWPICIQRGKLQCVPLKGIKHPDAVRRQLPTHLSLRMPLARGSGGKSIAMDEVSVRGNLALRNKQFVNDFIIETEGGLNAAADTCDHLENEYENMCMQVDKVTLKLIFTLLQEGQIERSFDLCQRLHLEASLNVAVKAAERCNQVKLSDEIHDLKMSRFPEDDVEEEDDHFDEDEQSIRSDDGGRTEESRMNMNARRVSPPSLGYKRKEREMGQEEEDDYSDEDESIIEEEQPQPTPKVRRKLNPFAKLRKESPDKAMDSPAVKAPKLSRMSTFSAQSRKKIKSSKTFL</sequence>
<comment type="subcellular location">
    <subcellularLocation>
        <location evidence="1">Nucleus</location>
    </subcellularLocation>
</comment>
<feature type="compositionally biased region" description="Basic residues" evidence="6">
    <location>
        <begin position="1183"/>
        <end position="1194"/>
    </location>
</feature>
<dbReference type="InterPro" id="IPR048591">
    <property type="entry name" value="WDHD1/CFT4_hel"/>
</dbReference>
<feature type="compositionally biased region" description="Basic and acidic residues" evidence="6">
    <location>
        <begin position="1154"/>
        <end position="1163"/>
    </location>
</feature>
<gene>
    <name evidence="9" type="ORF">CDEB00056_LOCUS22599</name>
</gene>
<evidence type="ECO:0000259" key="7">
    <source>
        <dbReference type="Pfam" id="PF12341"/>
    </source>
</evidence>
<feature type="region of interest" description="Disordered" evidence="6">
    <location>
        <begin position="106"/>
        <end position="140"/>
    </location>
</feature>
<feature type="region of interest" description="Disordered" evidence="6">
    <location>
        <begin position="520"/>
        <end position="616"/>
    </location>
</feature>
<evidence type="ECO:0000256" key="6">
    <source>
        <dbReference type="SAM" id="MobiDB-lite"/>
    </source>
</evidence>
<dbReference type="GO" id="GO:0006281">
    <property type="term" value="P:DNA repair"/>
    <property type="evidence" value="ECO:0007669"/>
    <property type="project" value="TreeGrafter"/>
</dbReference>
<dbReference type="EMBL" id="HBIO01029445">
    <property type="protein sequence ID" value="CAE0477746.1"/>
    <property type="molecule type" value="Transcribed_RNA"/>
</dbReference>
<dbReference type="InterPro" id="IPR022100">
    <property type="entry name" value="WDHD1/CFT4_beta-prop_2nd"/>
</dbReference>
<feature type="domain" description="WDHD1/CFT4 helical bundle" evidence="8">
    <location>
        <begin position="986"/>
        <end position="1064"/>
    </location>
</feature>
<dbReference type="InterPro" id="IPR011041">
    <property type="entry name" value="Quinoprot_gluc/sorb_DH_b-prop"/>
</dbReference>